<dbReference type="InterPro" id="IPR011009">
    <property type="entry name" value="Kinase-like_dom_sf"/>
</dbReference>
<evidence type="ECO:0000256" key="3">
    <source>
        <dbReference type="ARBA" id="ARBA00022777"/>
    </source>
</evidence>
<dbReference type="PROSITE" id="PS00108">
    <property type="entry name" value="PROTEIN_KINASE_ST"/>
    <property type="match status" value="1"/>
</dbReference>
<dbReference type="eggNOG" id="KOG0198">
    <property type="taxonomic scope" value="Eukaryota"/>
</dbReference>
<evidence type="ECO:0000256" key="5">
    <source>
        <dbReference type="PROSITE-ProRule" id="PRU10141"/>
    </source>
</evidence>
<dbReference type="PROSITE" id="PS00107">
    <property type="entry name" value="PROTEIN_KINASE_ATP"/>
    <property type="match status" value="1"/>
</dbReference>
<name>A0A061E3Y1_THECC</name>
<dbReference type="GO" id="GO:0005524">
    <property type="term" value="F:ATP binding"/>
    <property type="evidence" value="ECO:0007669"/>
    <property type="project" value="UniProtKB-UniRule"/>
</dbReference>
<evidence type="ECO:0000256" key="6">
    <source>
        <dbReference type="RuleBase" id="RU000304"/>
    </source>
</evidence>
<feature type="domain" description="Protein kinase" evidence="7">
    <location>
        <begin position="15"/>
        <end position="278"/>
    </location>
</feature>
<dbReference type="GO" id="GO:0007165">
    <property type="term" value="P:signal transduction"/>
    <property type="evidence" value="ECO:0000318"/>
    <property type="project" value="GO_Central"/>
</dbReference>
<dbReference type="InParanoid" id="A0A061E3Y1"/>
<dbReference type="Pfam" id="PF00069">
    <property type="entry name" value="Pkinase"/>
    <property type="match status" value="1"/>
</dbReference>
<reference evidence="8 9" key="1">
    <citation type="journal article" date="2013" name="Genome Biol.">
        <title>The genome sequence of the most widely cultivated cacao type and its use to identify candidate genes regulating pod color.</title>
        <authorList>
            <person name="Motamayor J.C."/>
            <person name="Mockaitis K."/>
            <person name="Schmutz J."/>
            <person name="Haiminen N."/>
            <person name="Iii D.L."/>
            <person name="Cornejo O."/>
            <person name="Findley S.D."/>
            <person name="Zheng P."/>
            <person name="Utro F."/>
            <person name="Royaert S."/>
            <person name="Saski C."/>
            <person name="Jenkins J."/>
            <person name="Podicheti R."/>
            <person name="Zhao M."/>
            <person name="Scheffler B.E."/>
            <person name="Stack J.C."/>
            <person name="Feltus F.A."/>
            <person name="Mustiga G.M."/>
            <person name="Amores F."/>
            <person name="Phillips W."/>
            <person name="Marelli J.P."/>
            <person name="May G.D."/>
            <person name="Shapiro H."/>
            <person name="Ma J."/>
            <person name="Bustamante C.D."/>
            <person name="Schnell R.J."/>
            <person name="Main D."/>
            <person name="Gilbert D."/>
            <person name="Parida L."/>
            <person name="Kuhn D.N."/>
        </authorList>
    </citation>
    <scope>NUCLEOTIDE SEQUENCE [LARGE SCALE GENOMIC DNA]</scope>
    <source>
        <strain evidence="9">cv. Matina 1-6</strain>
    </source>
</reference>
<dbReference type="SUPFAM" id="SSF56112">
    <property type="entry name" value="Protein kinase-like (PK-like)"/>
    <property type="match status" value="1"/>
</dbReference>
<dbReference type="SMART" id="SM00220">
    <property type="entry name" value="S_TKc"/>
    <property type="match status" value="1"/>
</dbReference>
<evidence type="ECO:0000313" key="9">
    <source>
        <dbReference type="Proteomes" id="UP000026915"/>
    </source>
</evidence>
<dbReference type="PANTHER" id="PTHR48011">
    <property type="entry name" value="CCR4-NOT TRANSCRIPTIONAL COMPLEX SUBUNIT CAF120-RELATED"/>
    <property type="match status" value="1"/>
</dbReference>
<evidence type="ECO:0000256" key="2">
    <source>
        <dbReference type="ARBA" id="ARBA00022741"/>
    </source>
</evidence>
<dbReference type="PANTHER" id="PTHR48011:SF5">
    <property type="entry name" value="PROTEIN KINASE DOMAIN-CONTAINING PROTEIN"/>
    <property type="match status" value="1"/>
</dbReference>
<dbReference type="Gramene" id="EOX96993">
    <property type="protein sequence ID" value="EOX96993"/>
    <property type="gene ID" value="TCM_006123"/>
</dbReference>
<keyword evidence="2 5" id="KW-0547">Nucleotide-binding</keyword>
<dbReference type="PROSITE" id="PS50011">
    <property type="entry name" value="PROTEIN_KINASE_DOM"/>
    <property type="match status" value="1"/>
</dbReference>
<dbReference type="InterPro" id="IPR052751">
    <property type="entry name" value="Plant_MAPKKK"/>
</dbReference>
<dbReference type="GO" id="GO:0004674">
    <property type="term" value="F:protein serine/threonine kinase activity"/>
    <property type="evidence" value="ECO:0007669"/>
    <property type="project" value="UniProtKB-KW"/>
</dbReference>
<gene>
    <name evidence="8" type="ORF">TCM_006123</name>
</gene>
<dbReference type="InterPro" id="IPR000719">
    <property type="entry name" value="Prot_kinase_dom"/>
</dbReference>
<dbReference type="CDD" id="cd06606">
    <property type="entry name" value="STKc_MAPKKK"/>
    <property type="match status" value="1"/>
</dbReference>
<keyword evidence="6" id="KW-0723">Serine/threonine-protein kinase</keyword>
<dbReference type="GO" id="GO:0004672">
    <property type="term" value="F:protein kinase activity"/>
    <property type="evidence" value="ECO:0000318"/>
    <property type="project" value="GO_Central"/>
</dbReference>
<evidence type="ECO:0000259" key="7">
    <source>
        <dbReference type="PROSITE" id="PS50011"/>
    </source>
</evidence>
<keyword evidence="4 5" id="KW-0067">ATP-binding</keyword>
<dbReference type="Proteomes" id="UP000026915">
    <property type="component" value="Chromosome 2"/>
</dbReference>
<dbReference type="InterPro" id="IPR017441">
    <property type="entry name" value="Protein_kinase_ATP_BS"/>
</dbReference>
<accession>A0A061E3Y1</accession>
<evidence type="ECO:0000256" key="4">
    <source>
        <dbReference type="ARBA" id="ARBA00022840"/>
    </source>
</evidence>
<dbReference type="Gene3D" id="1.10.510.10">
    <property type="entry name" value="Transferase(Phosphotransferase) domain 1"/>
    <property type="match status" value="1"/>
</dbReference>
<protein>
    <submittedName>
        <fullName evidence="8">NPK1-related protein kinase 3, putative</fullName>
    </submittedName>
</protein>
<sequence length="376" mass="41393">MAGSRHCSFPFPGEWVKGKVIGSGSFGTVHLAMNKVTGALFVVKSTESRAGLESLENEATILDGLTSPFVVQSIGKELSRGSNGERRINIFMEYMAGGSLFDVAEKFGGALGEEVIRLYTREILQGLKYLHENGIVHCDLKCKNVLLGSSGDVKLTDFGCAKRLKYMKNNGESGPSKQYAGGTPLWMAPEVLRNEGLDYASDIWSLGCTVIEMATGRPPWSDEVSNPAAAMLKIACSNEMPRFPSNFSKEGLDFLSKCLDRHPKRRCTAEELLEHPFILGRSVRNSSTDDVCSPASILDIGMYDDYDYDSDESESCNEGESLYTNPFSTRHCIQRKGTVRRQQAGSALDSLEDWITVRSGGQLWFSSDPKDICNNR</sequence>
<proteinExistence type="inferred from homology"/>
<keyword evidence="9" id="KW-1185">Reference proteome</keyword>
<organism evidence="8 9">
    <name type="scientific">Theobroma cacao</name>
    <name type="common">Cacao</name>
    <name type="synonym">Cocoa</name>
    <dbReference type="NCBI Taxonomy" id="3641"/>
    <lineage>
        <taxon>Eukaryota</taxon>
        <taxon>Viridiplantae</taxon>
        <taxon>Streptophyta</taxon>
        <taxon>Embryophyta</taxon>
        <taxon>Tracheophyta</taxon>
        <taxon>Spermatophyta</taxon>
        <taxon>Magnoliopsida</taxon>
        <taxon>eudicotyledons</taxon>
        <taxon>Gunneridae</taxon>
        <taxon>Pentapetalae</taxon>
        <taxon>rosids</taxon>
        <taxon>malvids</taxon>
        <taxon>Malvales</taxon>
        <taxon>Malvaceae</taxon>
        <taxon>Byttnerioideae</taxon>
        <taxon>Theobroma</taxon>
    </lineage>
</organism>
<dbReference type="InterPro" id="IPR008271">
    <property type="entry name" value="Ser/Thr_kinase_AS"/>
</dbReference>
<dbReference type="AlphaFoldDB" id="A0A061E3Y1"/>
<evidence type="ECO:0000256" key="1">
    <source>
        <dbReference type="ARBA" id="ARBA00022679"/>
    </source>
</evidence>
<dbReference type="HOGENOM" id="CLU_000288_63_23_1"/>
<keyword evidence="1" id="KW-0808">Transferase</keyword>
<dbReference type="EMBL" id="CM001880">
    <property type="protein sequence ID" value="EOX96993.1"/>
    <property type="molecule type" value="Genomic_DNA"/>
</dbReference>
<comment type="similarity">
    <text evidence="6">Belongs to the protein kinase superfamily.</text>
</comment>
<keyword evidence="3 8" id="KW-0418">Kinase</keyword>
<feature type="binding site" evidence="5">
    <location>
        <position position="44"/>
    </location>
    <ligand>
        <name>ATP</name>
        <dbReference type="ChEBI" id="CHEBI:30616"/>
    </ligand>
</feature>
<dbReference type="STRING" id="3641.A0A061E3Y1"/>
<dbReference type="OMA" id="IEYMAGG"/>
<evidence type="ECO:0000313" key="8">
    <source>
        <dbReference type="EMBL" id="EOX96993.1"/>
    </source>
</evidence>